<organism evidence="2 3">
    <name type="scientific">Mycobacterium pseudokansasii</name>
    <dbReference type="NCBI Taxonomy" id="2341080"/>
    <lineage>
        <taxon>Bacteria</taxon>
        <taxon>Bacillati</taxon>
        <taxon>Actinomycetota</taxon>
        <taxon>Actinomycetes</taxon>
        <taxon>Mycobacteriales</taxon>
        <taxon>Mycobacteriaceae</taxon>
        <taxon>Mycobacterium</taxon>
    </lineage>
</organism>
<reference evidence="2 3" key="1">
    <citation type="submission" date="2018-09" db="EMBL/GenBank/DDBJ databases">
        <authorList>
            <person name="Tagini F."/>
        </authorList>
    </citation>
    <scope>NUCLEOTIDE SEQUENCE [LARGE SCALE GENOMIC DNA]</scope>
    <source>
        <strain evidence="2 3">MK142</strain>
    </source>
</reference>
<protein>
    <submittedName>
        <fullName evidence="2">Uncharacterized protein</fullName>
    </submittedName>
</protein>
<evidence type="ECO:0000313" key="2">
    <source>
        <dbReference type="EMBL" id="VBA48936.1"/>
    </source>
</evidence>
<name>A0A498QPC6_9MYCO</name>
<feature type="region of interest" description="Disordered" evidence="1">
    <location>
        <begin position="1"/>
        <end position="25"/>
    </location>
</feature>
<feature type="compositionally biased region" description="Polar residues" evidence="1">
    <location>
        <begin position="10"/>
        <end position="25"/>
    </location>
</feature>
<dbReference type="EMBL" id="UPHU01000001">
    <property type="protein sequence ID" value="VBA48936.1"/>
    <property type="molecule type" value="Genomic_DNA"/>
</dbReference>
<evidence type="ECO:0000313" key="3">
    <source>
        <dbReference type="Proteomes" id="UP000268285"/>
    </source>
</evidence>
<feature type="region of interest" description="Disordered" evidence="1">
    <location>
        <begin position="68"/>
        <end position="104"/>
    </location>
</feature>
<dbReference type="AlphaFoldDB" id="A0A498QPC6"/>
<proteinExistence type="predicted"/>
<sequence>MAPLRASMPTWPTGQGRSCSSTTMTSGSASNIGVVLGLPSSKRFSVTPDSEAPRVSLMMRLGSASRSCARTPADNGAAPLATASTLSRSQRSGSASSASARGRAVASPRTAIAVTLALDAKSSVLAGSKLRWVVTTKVPPATWQLPRIHWVPPCISGPTVRTRTGNSLAAASAPSCSTLSSEAFQR</sequence>
<evidence type="ECO:0000256" key="1">
    <source>
        <dbReference type="SAM" id="MobiDB-lite"/>
    </source>
</evidence>
<feature type="compositionally biased region" description="Low complexity" evidence="1">
    <location>
        <begin position="83"/>
        <end position="104"/>
    </location>
</feature>
<gene>
    <name evidence="2" type="ORF">LAUMK142_01624</name>
</gene>
<keyword evidence="3" id="KW-1185">Reference proteome</keyword>
<accession>A0A498QPC6</accession>
<dbReference type="Proteomes" id="UP000268285">
    <property type="component" value="Unassembled WGS sequence"/>
</dbReference>